<dbReference type="PANTHER" id="PTHR36454:SF1">
    <property type="entry name" value="DUF1015 DOMAIN-CONTAINING PROTEIN"/>
    <property type="match status" value="1"/>
</dbReference>
<name>A0A5K7ZQ88_9BACT</name>
<evidence type="ECO:0000313" key="1">
    <source>
        <dbReference type="EMBL" id="BBO79157.1"/>
    </source>
</evidence>
<organism evidence="1 2">
    <name type="scientific">Desulfosarcina widdelii</name>
    <dbReference type="NCBI Taxonomy" id="947919"/>
    <lineage>
        <taxon>Bacteria</taxon>
        <taxon>Pseudomonadati</taxon>
        <taxon>Thermodesulfobacteriota</taxon>
        <taxon>Desulfobacteria</taxon>
        <taxon>Desulfobacterales</taxon>
        <taxon>Desulfosarcinaceae</taxon>
        <taxon>Desulfosarcina</taxon>
    </lineage>
</organism>
<dbReference type="AlphaFoldDB" id="A0A5K7ZQ88"/>
<gene>
    <name evidence="1" type="ORF">DSCW_65740</name>
</gene>
<reference evidence="1 2" key="1">
    <citation type="submission" date="2019-11" db="EMBL/GenBank/DDBJ databases">
        <title>Comparative genomics of hydrocarbon-degrading Desulfosarcina strains.</title>
        <authorList>
            <person name="Watanabe M."/>
            <person name="Kojima H."/>
            <person name="Fukui M."/>
        </authorList>
    </citation>
    <scope>NUCLEOTIDE SEQUENCE [LARGE SCALE GENOMIC DNA]</scope>
    <source>
        <strain evidence="1 2">PP31</strain>
    </source>
</reference>
<protein>
    <submittedName>
        <fullName evidence="1">Phosphatase</fullName>
    </submittedName>
</protein>
<sequence>MATVTPFKGIRYNPDIIGNSADVATPPYDVISPEEQAAFYNRHPNNVIRLILNPGKATDTATDNPHTRSAACFHEWMQQGILKKEAQPALYLKAIGYPHKGETFTRYGLIAQVGLEPFEKRIILPHEKTFSKVRSERLELMKATHCNYCPIFSLYPDESGILDTLIEAVGQSAPCIDFIDDDNHRHRLWQILDPAVHRQVTESMQDKRLFIADGHHRYETALEFRDYLKASDASFDADHPANHVLMYLSSMSDPGLIILPAHRLIKAVGPEDLQQAIGKTRTYFDVAEFPFTPENRPAVERKFLEALGSDKERQCIGIYGHKTPVFHLLKLKAGVMEELFGKELDAALRSLDVTVLTRLVFMKILGFDQQRLDDATLIGYSSEAGKALQSIDSGAYDVAFILNPTRIEQVQEVARKGLVMPRKSTYFYPKVKSGLVLRTLGN</sequence>
<dbReference type="EMBL" id="AP021875">
    <property type="protein sequence ID" value="BBO79157.1"/>
    <property type="molecule type" value="Genomic_DNA"/>
</dbReference>
<dbReference type="KEGG" id="dwd:DSCW_65740"/>
<dbReference type="InterPro" id="IPR008323">
    <property type="entry name" value="UCP033563"/>
</dbReference>
<dbReference type="PIRSF" id="PIRSF033563">
    <property type="entry name" value="UCP033563"/>
    <property type="match status" value="1"/>
</dbReference>
<dbReference type="Proteomes" id="UP000427769">
    <property type="component" value="Chromosome"/>
</dbReference>
<proteinExistence type="predicted"/>
<accession>A0A5K7ZQ88</accession>
<dbReference type="Pfam" id="PF06245">
    <property type="entry name" value="DUF1015"/>
    <property type="match status" value="1"/>
</dbReference>
<evidence type="ECO:0000313" key="2">
    <source>
        <dbReference type="Proteomes" id="UP000427769"/>
    </source>
</evidence>
<keyword evidence="2" id="KW-1185">Reference proteome</keyword>
<dbReference type="PANTHER" id="PTHR36454">
    <property type="entry name" value="LMO2823 PROTEIN"/>
    <property type="match status" value="1"/>
</dbReference>
<dbReference type="RefSeq" id="WP_170302566.1">
    <property type="nucleotide sequence ID" value="NZ_AP021875.1"/>
</dbReference>